<sequence length="53" mass="6276">MIFSPSPLHAKSFTIFLFVEEFVGYLEKFVIGYLEEFVMEYLEEFAGILRNYA</sequence>
<protein>
    <submittedName>
        <fullName evidence="1">Uncharacterized protein</fullName>
    </submittedName>
</protein>
<reference evidence="1" key="1">
    <citation type="submission" date="2022-01" db="EMBL/GenBank/DDBJ databases">
        <authorList>
            <person name="King R."/>
        </authorList>
    </citation>
    <scope>NUCLEOTIDE SEQUENCE</scope>
</reference>
<accession>A0A9N9MM94</accession>
<name>A0A9N9MM94_9CUCU</name>
<dbReference type="Proteomes" id="UP001152799">
    <property type="component" value="Chromosome 4"/>
</dbReference>
<dbReference type="AlphaFoldDB" id="A0A9N9MM94"/>
<proteinExistence type="predicted"/>
<dbReference type="EMBL" id="OU892280">
    <property type="protein sequence ID" value="CAG9767065.1"/>
    <property type="molecule type" value="Genomic_DNA"/>
</dbReference>
<keyword evidence="2" id="KW-1185">Reference proteome</keyword>
<gene>
    <name evidence="1" type="ORF">CEUTPL_LOCUS7632</name>
</gene>
<organism evidence="1 2">
    <name type="scientific">Ceutorhynchus assimilis</name>
    <name type="common">cabbage seed weevil</name>
    <dbReference type="NCBI Taxonomy" id="467358"/>
    <lineage>
        <taxon>Eukaryota</taxon>
        <taxon>Metazoa</taxon>
        <taxon>Ecdysozoa</taxon>
        <taxon>Arthropoda</taxon>
        <taxon>Hexapoda</taxon>
        <taxon>Insecta</taxon>
        <taxon>Pterygota</taxon>
        <taxon>Neoptera</taxon>
        <taxon>Endopterygota</taxon>
        <taxon>Coleoptera</taxon>
        <taxon>Polyphaga</taxon>
        <taxon>Cucujiformia</taxon>
        <taxon>Curculionidae</taxon>
        <taxon>Ceutorhynchinae</taxon>
        <taxon>Ceutorhynchus</taxon>
    </lineage>
</organism>
<evidence type="ECO:0000313" key="2">
    <source>
        <dbReference type="Proteomes" id="UP001152799"/>
    </source>
</evidence>
<evidence type="ECO:0000313" key="1">
    <source>
        <dbReference type="EMBL" id="CAG9767065.1"/>
    </source>
</evidence>